<organism evidence="4">
    <name type="scientific">hydrothermal vent metagenome</name>
    <dbReference type="NCBI Taxonomy" id="652676"/>
    <lineage>
        <taxon>unclassified sequences</taxon>
        <taxon>metagenomes</taxon>
        <taxon>ecological metagenomes</taxon>
    </lineage>
</organism>
<dbReference type="SUPFAM" id="SSF48452">
    <property type="entry name" value="TPR-like"/>
    <property type="match status" value="2"/>
</dbReference>
<dbReference type="Gene3D" id="3.90.550.10">
    <property type="entry name" value="Spore Coat Polysaccharide Biosynthesis Protein SpsA, Chain A"/>
    <property type="match status" value="1"/>
</dbReference>
<dbReference type="InterPro" id="IPR029044">
    <property type="entry name" value="Nucleotide-diphossugar_trans"/>
</dbReference>
<evidence type="ECO:0000259" key="3">
    <source>
        <dbReference type="Pfam" id="PF00535"/>
    </source>
</evidence>
<keyword evidence="4" id="KW-0808">Transferase</keyword>
<dbReference type="InterPro" id="IPR019734">
    <property type="entry name" value="TPR_rpt"/>
</dbReference>
<dbReference type="CDD" id="cd02511">
    <property type="entry name" value="Beta4Glucosyltransferase"/>
    <property type="match status" value="1"/>
</dbReference>
<reference evidence="4" key="1">
    <citation type="submission" date="2018-06" db="EMBL/GenBank/DDBJ databases">
        <authorList>
            <person name="Zhirakovskaya E."/>
        </authorList>
    </citation>
    <scope>NUCLEOTIDE SEQUENCE</scope>
</reference>
<dbReference type="PROSITE" id="PS50005">
    <property type="entry name" value="TPR"/>
    <property type="match status" value="4"/>
</dbReference>
<dbReference type="AlphaFoldDB" id="A0A3B1BWK3"/>
<keyword evidence="2" id="KW-0802">TPR repeat</keyword>
<keyword evidence="1" id="KW-0677">Repeat</keyword>
<name>A0A3B1BWK3_9ZZZZ</name>
<gene>
    <name evidence="4" type="ORF">MNBD_NITROSPINAE03-318</name>
</gene>
<dbReference type="EMBL" id="UOGB01000046">
    <property type="protein sequence ID" value="VAX16204.1"/>
    <property type="molecule type" value="Genomic_DNA"/>
</dbReference>
<dbReference type="SUPFAM" id="SSF53448">
    <property type="entry name" value="Nucleotide-diphospho-sugar transferases"/>
    <property type="match status" value="1"/>
</dbReference>
<protein>
    <submittedName>
        <fullName evidence="4">Glycosyl transferase, group 2 family</fullName>
    </submittedName>
</protein>
<dbReference type="InterPro" id="IPR011990">
    <property type="entry name" value="TPR-like_helical_dom_sf"/>
</dbReference>
<sequence>MGLTLCMIVKNEALNLTACVESVRSIVDDIVIVDTGSSDGTPELARKLGARVYSFKWIDDFSVARNEALEYVETDWILSLDGDEKVSGKDHAAILELTRDDKVDGYFLSQRHYLDGAGYDNWKPVTGRYPEMEGRYPAYTENFAMRLFRRRPDIVYEGRVHENVAPADPANRWVVVKTQIVIHHFGKVGDRALLEGKKRAYLELCKLKAGERPEDPKAWFELGIQLHELGDFEGCLSPFEKSLELNPADSNPAYYIGNANYKLERYLKAREYLEKALKLDPKNADALVNLAGVERREGDVEKALDLFGRAIAVQKNMFAAWYNKAALLLSEGRNEEAEPCFDEALRLVPGYTYALFGQWQNEVALGKFRQACDMMLEWLKKKPELGHMVVTAVQNHLNRRDYQSAVESLRPIAGLIASSDGYAALGAGLLGLGETGTAERHLERAIAMDKKNNSARVNLAQLKELKQGGKKAAIALYRDALLYDPDNELCRKRLSYLQSV</sequence>
<accession>A0A3B1BWK3</accession>
<evidence type="ECO:0000256" key="2">
    <source>
        <dbReference type="ARBA" id="ARBA00022803"/>
    </source>
</evidence>
<dbReference type="GO" id="GO:0016740">
    <property type="term" value="F:transferase activity"/>
    <property type="evidence" value="ECO:0007669"/>
    <property type="project" value="UniProtKB-KW"/>
</dbReference>
<dbReference type="SMART" id="SM00028">
    <property type="entry name" value="TPR"/>
    <property type="match status" value="6"/>
</dbReference>
<dbReference type="InterPro" id="IPR001173">
    <property type="entry name" value="Glyco_trans_2-like"/>
</dbReference>
<dbReference type="Gene3D" id="1.25.40.10">
    <property type="entry name" value="Tetratricopeptide repeat domain"/>
    <property type="match status" value="2"/>
</dbReference>
<proteinExistence type="predicted"/>
<feature type="domain" description="Glycosyltransferase 2-like" evidence="3">
    <location>
        <begin position="5"/>
        <end position="151"/>
    </location>
</feature>
<dbReference type="Pfam" id="PF13432">
    <property type="entry name" value="TPR_16"/>
    <property type="match status" value="2"/>
</dbReference>
<dbReference type="InterPro" id="IPR013105">
    <property type="entry name" value="TPR_2"/>
</dbReference>
<dbReference type="PANTHER" id="PTHR43630:SF2">
    <property type="entry name" value="GLYCOSYLTRANSFERASE"/>
    <property type="match status" value="1"/>
</dbReference>
<evidence type="ECO:0000313" key="4">
    <source>
        <dbReference type="EMBL" id="VAX16204.1"/>
    </source>
</evidence>
<dbReference type="PANTHER" id="PTHR43630">
    <property type="entry name" value="POLY-BETA-1,6-N-ACETYL-D-GLUCOSAMINE SYNTHASE"/>
    <property type="match status" value="1"/>
</dbReference>
<dbReference type="Pfam" id="PF00535">
    <property type="entry name" value="Glycos_transf_2"/>
    <property type="match status" value="1"/>
</dbReference>
<dbReference type="Pfam" id="PF07719">
    <property type="entry name" value="TPR_2"/>
    <property type="match status" value="1"/>
</dbReference>
<evidence type="ECO:0000256" key="1">
    <source>
        <dbReference type="ARBA" id="ARBA00022737"/>
    </source>
</evidence>